<evidence type="ECO:0000313" key="2">
    <source>
        <dbReference type="Proteomes" id="UP000824533"/>
    </source>
</evidence>
<organism evidence="1 2">
    <name type="scientific">Dendrolimus kikuchii</name>
    <dbReference type="NCBI Taxonomy" id="765133"/>
    <lineage>
        <taxon>Eukaryota</taxon>
        <taxon>Metazoa</taxon>
        <taxon>Ecdysozoa</taxon>
        <taxon>Arthropoda</taxon>
        <taxon>Hexapoda</taxon>
        <taxon>Insecta</taxon>
        <taxon>Pterygota</taxon>
        <taxon>Neoptera</taxon>
        <taxon>Endopterygota</taxon>
        <taxon>Lepidoptera</taxon>
        <taxon>Glossata</taxon>
        <taxon>Ditrysia</taxon>
        <taxon>Bombycoidea</taxon>
        <taxon>Lasiocampidae</taxon>
        <taxon>Dendrolimus</taxon>
    </lineage>
</organism>
<gene>
    <name evidence="1" type="ORF">K1T71_013365</name>
</gene>
<name>A0ACC1CHX2_9NEOP</name>
<evidence type="ECO:0000313" key="1">
    <source>
        <dbReference type="EMBL" id="KAJ0171166.1"/>
    </source>
</evidence>
<comment type="caution">
    <text evidence="1">The sequence shown here is derived from an EMBL/GenBank/DDBJ whole genome shotgun (WGS) entry which is preliminary data.</text>
</comment>
<accession>A0ACC1CHX2</accession>
<keyword evidence="2" id="KW-1185">Reference proteome</keyword>
<proteinExistence type="predicted"/>
<protein>
    <submittedName>
        <fullName evidence="1">Uncharacterized protein</fullName>
    </submittedName>
</protein>
<dbReference type="EMBL" id="CM034411">
    <property type="protein sequence ID" value="KAJ0171166.1"/>
    <property type="molecule type" value="Genomic_DNA"/>
</dbReference>
<sequence>MNNICRLCLTVSTEISLKLCEETEILNKVWSCLSIKVSIKEEFPNKLCKSCVQKIEETFNYYEVVKENQYKLENLLNLGKNVLQDFYTSLNTNDVKLEKCNEDNNATLKLEDHFSSDDETALSILKRDNEEIISRTSNIPLLKEQSLNCKNEVFEGSFNLTESNDTMEKIKNAKDNRGKRKYNKNILNMESVPNLNTDFLITKSECLTCFHKFENQADLLHHYIKEHLNKELNETDQNKSEKEYVIKCNENGRNFYVCIICDKMYEKKKDILRHLHGHKDKRPFVCKICGSTYKNVYEIIRHGRVHYGEKLHCSYQCGFSTVYTGALRDHEKRHSKTSKYICKDCGKGFQVKTWFEQHQNVHSGEKPYTCDICGVAFHMHRYLTSHLSKVHPQSSDVKRYVCVHCSLPCDSRNSLKKHMEVHGIKTDFLCDLCGKVYPNVEQLKYHKNVHLGVKPFACSTCNKQFSRKFHLKIHEQTHTGERKHACLKCSKNFTQRSTLLRHIRRHHPENETRLGIGIN</sequence>
<reference evidence="1 2" key="1">
    <citation type="journal article" date="2021" name="Front. Genet.">
        <title>Chromosome-Level Genome Assembly Reveals Significant Gene Expansion in the Toll and IMD Signaling Pathways of Dendrolimus kikuchii.</title>
        <authorList>
            <person name="Zhou J."/>
            <person name="Wu P."/>
            <person name="Xiong Z."/>
            <person name="Liu N."/>
            <person name="Zhao N."/>
            <person name="Ji M."/>
            <person name="Qiu Y."/>
            <person name="Yang B."/>
        </authorList>
    </citation>
    <scope>NUCLEOTIDE SEQUENCE [LARGE SCALE GENOMIC DNA]</scope>
    <source>
        <strain evidence="1">Ann1</strain>
    </source>
</reference>
<dbReference type="Proteomes" id="UP000824533">
    <property type="component" value="Linkage Group LG25"/>
</dbReference>